<gene>
    <name evidence="1" type="ORF">HNQ08_003767</name>
</gene>
<sequence>MTPPVAPQALESLPTWLSQPIEKSPNPPVDPRLQGLPYHELSWQDFERLCLRLAHRDTAVEGCRLYGEQGDAQAGIDLYARELDGEKYVVYQCKRVKEFGPANIKAAVDKFLEADGFVRRDRISIFVLCTMESLRGQQRDDMFRDQQEALKAHNIEFKRWDADELNRFLKEAPEVVDDFFGRPWVEAFCGKDAALALGNRLDAPNFLQLRQGLCSFYASVFEQHDSGVALTDATRVRAPSLRERFILPDILDTPPDSLPNELPYSPDEIELEAEDEPDARRHRREGRTIRVSSDNRRRELESWLIEHDAHVILGGPGSGKSTLLRFLALDLLNDAPQLAQVAARWGQYIPVWVPFAFWTRVISFEDKDTVSLHEVMKRWLHAFNAQDLAPWD</sequence>
<protein>
    <recommendedName>
        <fullName evidence="3">Restriction endonuclease type IV Mrr domain-containing protein</fullName>
    </recommendedName>
</protein>
<evidence type="ECO:0000313" key="1">
    <source>
        <dbReference type="EMBL" id="MBB5364654.1"/>
    </source>
</evidence>
<keyword evidence="2" id="KW-1185">Reference proteome</keyword>
<name>A0A7W8JWW9_9DEIO</name>
<comment type="caution">
    <text evidence="1">The sequence shown here is derived from an EMBL/GenBank/DDBJ whole genome shotgun (WGS) entry which is preliminary data.</text>
</comment>
<dbReference type="Proteomes" id="UP000552709">
    <property type="component" value="Unassembled WGS sequence"/>
</dbReference>
<dbReference type="InterPro" id="IPR027417">
    <property type="entry name" value="P-loop_NTPase"/>
</dbReference>
<evidence type="ECO:0000313" key="2">
    <source>
        <dbReference type="Proteomes" id="UP000552709"/>
    </source>
</evidence>
<accession>A0A7W8JWW9</accession>
<reference evidence="1 2" key="1">
    <citation type="submission" date="2020-08" db="EMBL/GenBank/DDBJ databases">
        <title>Genomic Encyclopedia of Type Strains, Phase IV (KMG-IV): sequencing the most valuable type-strain genomes for metagenomic binning, comparative biology and taxonomic classification.</title>
        <authorList>
            <person name="Goeker M."/>
        </authorList>
    </citation>
    <scope>NUCLEOTIDE SEQUENCE [LARGE SCALE GENOMIC DNA]</scope>
    <source>
        <strain evidence="1 2">DSM 27939</strain>
    </source>
</reference>
<dbReference type="AlphaFoldDB" id="A0A7W8JWW9"/>
<evidence type="ECO:0008006" key="3">
    <source>
        <dbReference type="Google" id="ProtNLM"/>
    </source>
</evidence>
<dbReference type="SUPFAM" id="SSF52540">
    <property type="entry name" value="P-loop containing nucleoside triphosphate hydrolases"/>
    <property type="match status" value="1"/>
</dbReference>
<dbReference type="EMBL" id="JACHFL010000011">
    <property type="protein sequence ID" value="MBB5364654.1"/>
    <property type="molecule type" value="Genomic_DNA"/>
</dbReference>
<dbReference type="Gene3D" id="3.40.50.300">
    <property type="entry name" value="P-loop containing nucleotide triphosphate hydrolases"/>
    <property type="match status" value="1"/>
</dbReference>
<dbReference type="RefSeq" id="WP_184135308.1">
    <property type="nucleotide sequence ID" value="NZ_JACHFL010000011.1"/>
</dbReference>
<proteinExistence type="predicted"/>
<organism evidence="1 2">
    <name type="scientific">Deinococcus humi</name>
    <dbReference type="NCBI Taxonomy" id="662880"/>
    <lineage>
        <taxon>Bacteria</taxon>
        <taxon>Thermotogati</taxon>
        <taxon>Deinococcota</taxon>
        <taxon>Deinococci</taxon>
        <taxon>Deinococcales</taxon>
        <taxon>Deinococcaceae</taxon>
        <taxon>Deinococcus</taxon>
    </lineage>
</organism>